<evidence type="ECO:0000313" key="3">
    <source>
        <dbReference type="Proteomes" id="UP001174936"/>
    </source>
</evidence>
<dbReference type="EMBL" id="JAULSV010000004">
    <property type="protein sequence ID" value="KAK0646265.1"/>
    <property type="molecule type" value="Genomic_DNA"/>
</dbReference>
<dbReference type="Proteomes" id="UP001174936">
    <property type="component" value="Unassembled WGS sequence"/>
</dbReference>
<reference evidence="2" key="1">
    <citation type="submission" date="2023-06" db="EMBL/GenBank/DDBJ databases">
        <title>Genome-scale phylogeny and comparative genomics of the fungal order Sordariales.</title>
        <authorList>
            <consortium name="Lawrence Berkeley National Laboratory"/>
            <person name="Hensen N."/>
            <person name="Bonometti L."/>
            <person name="Westerberg I."/>
            <person name="Brannstrom I.O."/>
            <person name="Guillou S."/>
            <person name="Cros-Aarteil S."/>
            <person name="Calhoun S."/>
            <person name="Haridas S."/>
            <person name="Kuo A."/>
            <person name="Mondo S."/>
            <person name="Pangilinan J."/>
            <person name="Riley R."/>
            <person name="Labutti K."/>
            <person name="Andreopoulos B."/>
            <person name="Lipzen A."/>
            <person name="Chen C."/>
            <person name="Yanf M."/>
            <person name="Daum C."/>
            <person name="Ng V."/>
            <person name="Clum A."/>
            <person name="Steindorff A."/>
            <person name="Ohm R."/>
            <person name="Martin F."/>
            <person name="Silar P."/>
            <person name="Natvig D."/>
            <person name="Lalanne C."/>
            <person name="Gautier V."/>
            <person name="Ament-Velasquez S.L."/>
            <person name="Kruys A."/>
            <person name="Hutchinson M.I."/>
            <person name="Powell A.J."/>
            <person name="Barry K."/>
            <person name="Miller A.N."/>
            <person name="Grigoriev I.V."/>
            <person name="Debuchy R."/>
            <person name="Gladieux P."/>
            <person name="Thoren M.H."/>
            <person name="Johannesson H."/>
        </authorList>
    </citation>
    <scope>NUCLEOTIDE SEQUENCE</scope>
    <source>
        <strain evidence="2">SMH2532-1</strain>
    </source>
</reference>
<proteinExistence type="predicted"/>
<dbReference type="AlphaFoldDB" id="A0AA40CPH9"/>
<accession>A0AA40CPH9</accession>
<feature type="transmembrane region" description="Helical" evidence="1">
    <location>
        <begin position="20"/>
        <end position="38"/>
    </location>
</feature>
<keyword evidence="1" id="KW-1133">Transmembrane helix</keyword>
<evidence type="ECO:0000256" key="1">
    <source>
        <dbReference type="SAM" id="Phobius"/>
    </source>
</evidence>
<sequence length="77" mass="8795">MSVASHHFFFFLFFSLSPSSVPLHTLFSLAFSLLLLLLHARKSRFGFPCWLRAGRLNCPNVVLSLGSCRRRPLSTRK</sequence>
<organism evidence="2 3">
    <name type="scientific">Cercophora newfieldiana</name>
    <dbReference type="NCBI Taxonomy" id="92897"/>
    <lineage>
        <taxon>Eukaryota</taxon>
        <taxon>Fungi</taxon>
        <taxon>Dikarya</taxon>
        <taxon>Ascomycota</taxon>
        <taxon>Pezizomycotina</taxon>
        <taxon>Sordariomycetes</taxon>
        <taxon>Sordariomycetidae</taxon>
        <taxon>Sordariales</taxon>
        <taxon>Lasiosphaeriaceae</taxon>
        <taxon>Cercophora</taxon>
    </lineage>
</organism>
<comment type="caution">
    <text evidence="2">The sequence shown here is derived from an EMBL/GenBank/DDBJ whole genome shotgun (WGS) entry which is preliminary data.</text>
</comment>
<name>A0AA40CPH9_9PEZI</name>
<evidence type="ECO:0000313" key="2">
    <source>
        <dbReference type="EMBL" id="KAK0646265.1"/>
    </source>
</evidence>
<keyword evidence="1" id="KW-0472">Membrane</keyword>
<keyword evidence="1" id="KW-0812">Transmembrane</keyword>
<gene>
    <name evidence="2" type="ORF">B0T16DRAFT_157698</name>
</gene>
<keyword evidence="3" id="KW-1185">Reference proteome</keyword>
<protein>
    <submittedName>
        <fullName evidence="2">Uncharacterized protein</fullName>
    </submittedName>
</protein>